<accession>A0A820NPB6</accession>
<dbReference type="EMBL" id="CAJOBD010064068">
    <property type="protein sequence ID" value="CAF4392034.1"/>
    <property type="molecule type" value="Genomic_DNA"/>
</dbReference>
<keyword evidence="1" id="KW-0518">Myosin</keyword>
<evidence type="ECO:0000313" key="4">
    <source>
        <dbReference type="Proteomes" id="UP000663836"/>
    </source>
</evidence>
<proteinExistence type="inferred from homology"/>
<dbReference type="GO" id="GO:0016459">
    <property type="term" value="C:myosin complex"/>
    <property type="evidence" value="ECO:0007669"/>
    <property type="project" value="UniProtKB-KW"/>
</dbReference>
<feature type="domain" description="Myosin motor" evidence="2">
    <location>
        <begin position="1"/>
        <end position="47"/>
    </location>
</feature>
<protein>
    <recommendedName>
        <fullName evidence="2">Myosin motor domain-containing protein</fullName>
    </recommendedName>
</protein>
<sequence length="47" mass="5357">EQHSMFRILSGILTIGNLEFSIDDEGFTRQNFDEEKVKNNLAIIAVC</sequence>
<comment type="similarity">
    <text evidence="1">Belongs to the TRAFAC class myosin-kinesin ATPase superfamily. Myosin family.</text>
</comment>
<keyword evidence="1" id="KW-0009">Actin-binding</keyword>
<evidence type="ECO:0000259" key="2">
    <source>
        <dbReference type="PROSITE" id="PS51456"/>
    </source>
</evidence>
<keyword evidence="1" id="KW-0505">Motor protein</keyword>
<dbReference type="GO" id="GO:0005524">
    <property type="term" value="F:ATP binding"/>
    <property type="evidence" value="ECO:0007669"/>
    <property type="project" value="InterPro"/>
</dbReference>
<reference evidence="3" key="1">
    <citation type="submission" date="2021-02" db="EMBL/GenBank/DDBJ databases">
        <authorList>
            <person name="Nowell W R."/>
        </authorList>
    </citation>
    <scope>NUCLEOTIDE SEQUENCE</scope>
</reference>
<comment type="caution">
    <text evidence="3">The sequence shown here is derived from an EMBL/GenBank/DDBJ whole genome shotgun (WGS) entry which is preliminary data.</text>
</comment>
<organism evidence="3 4">
    <name type="scientific">Rotaria sordida</name>
    <dbReference type="NCBI Taxonomy" id="392033"/>
    <lineage>
        <taxon>Eukaryota</taxon>
        <taxon>Metazoa</taxon>
        <taxon>Spiralia</taxon>
        <taxon>Gnathifera</taxon>
        <taxon>Rotifera</taxon>
        <taxon>Eurotatoria</taxon>
        <taxon>Bdelloidea</taxon>
        <taxon>Philodinida</taxon>
        <taxon>Philodinidae</taxon>
        <taxon>Rotaria</taxon>
    </lineage>
</organism>
<evidence type="ECO:0000313" key="3">
    <source>
        <dbReference type="EMBL" id="CAF4392034.1"/>
    </source>
</evidence>
<feature type="non-terminal residue" evidence="3">
    <location>
        <position position="1"/>
    </location>
</feature>
<dbReference type="AlphaFoldDB" id="A0A820NPB6"/>
<dbReference type="GO" id="GO:0003779">
    <property type="term" value="F:actin binding"/>
    <property type="evidence" value="ECO:0007669"/>
    <property type="project" value="UniProtKB-KW"/>
</dbReference>
<dbReference type="PROSITE" id="PS51456">
    <property type="entry name" value="MYOSIN_MOTOR"/>
    <property type="match status" value="1"/>
</dbReference>
<comment type="caution">
    <text evidence="1">Lacks conserved residue(s) required for the propagation of feature annotation.</text>
</comment>
<name>A0A820NPB6_9BILA</name>
<dbReference type="InterPro" id="IPR001609">
    <property type="entry name" value="Myosin_head_motor_dom-like"/>
</dbReference>
<evidence type="ECO:0000256" key="1">
    <source>
        <dbReference type="PROSITE-ProRule" id="PRU00782"/>
    </source>
</evidence>
<dbReference type="Proteomes" id="UP000663836">
    <property type="component" value="Unassembled WGS sequence"/>
</dbReference>
<dbReference type="GO" id="GO:0003774">
    <property type="term" value="F:cytoskeletal motor activity"/>
    <property type="evidence" value="ECO:0007669"/>
    <property type="project" value="InterPro"/>
</dbReference>
<gene>
    <name evidence="3" type="ORF">JBS370_LOCUS43182</name>
</gene>